<organism evidence="1 2">
    <name type="scientific">Xenopus laevis</name>
    <name type="common">African clawed frog</name>
    <dbReference type="NCBI Taxonomy" id="8355"/>
    <lineage>
        <taxon>Eukaryota</taxon>
        <taxon>Metazoa</taxon>
        <taxon>Chordata</taxon>
        <taxon>Craniata</taxon>
        <taxon>Vertebrata</taxon>
        <taxon>Euteleostomi</taxon>
        <taxon>Amphibia</taxon>
        <taxon>Batrachia</taxon>
        <taxon>Anura</taxon>
        <taxon>Pipoidea</taxon>
        <taxon>Pipidae</taxon>
        <taxon>Xenopodinae</taxon>
        <taxon>Xenopus</taxon>
        <taxon>Xenopus</taxon>
    </lineage>
</organism>
<dbReference type="EMBL" id="CM004468">
    <property type="protein sequence ID" value="OCT94583.1"/>
    <property type="molecule type" value="Genomic_DNA"/>
</dbReference>
<accession>A0A974DMA3</accession>
<gene>
    <name evidence="1" type="ORF">XELAEV_18012260mg</name>
</gene>
<evidence type="ECO:0000313" key="1">
    <source>
        <dbReference type="EMBL" id="OCT94583.1"/>
    </source>
</evidence>
<dbReference type="Proteomes" id="UP000694892">
    <property type="component" value="Chromosome 2L"/>
</dbReference>
<dbReference type="AlphaFoldDB" id="A0A974DMA3"/>
<protein>
    <submittedName>
        <fullName evidence="1">Uncharacterized protein</fullName>
    </submittedName>
</protein>
<reference evidence="2" key="1">
    <citation type="journal article" date="2016" name="Nature">
        <title>Genome evolution in the allotetraploid frog Xenopus laevis.</title>
        <authorList>
            <person name="Session A.M."/>
            <person name="Uno Y."/>
            <person name="Kwon T."/>
            <person name="Chapman J.A."/>
            <person name="Toyoda A."/>
            <person name="Takahashi S."/>
            <person name="Fukui A."/>
            <person name="Hikosaka A."/>
            <person name="Suzuki A."/>
            <person name="Kondo M."/>
            <person name="van Heeringen S.J."/>
            <person name="Quigley I."/>
            <person name="Heinz S."/>
            <person name="Ogino H."/>
            <person name="Ochi H."/>
            <person name="Hellsten U."/>
            <person name="Lyons J.B."/>
            <person name="Simakov O."/>
            <person name="Putnam N."/>
            <person name="Stites J."/>
            <person name="Kuroki Y."/>
            <person name="Tanaka T."/>
            <person name="Michiue T."/>
            <person name="Watanabe M."/>
            <person name="Bogdanovic O."/>
            <person name="Lister R."/>
            <person name="Georgiou G."/>
            <person name="Paranjpe S.S."/>
            <person name="van Kruijsbergen I."/>
            <person name="Shu S."/>
            <person name="Carlson J."/>
            <person name="Kinoshita T."/>
            <person name="Ohta Y."/>
            <person name="Mawaribuchi S."/>
            <person name="Jenkins J."/>
            <person name="Grimwood J."/>
            <person name="Schmutz J."/>
            <person name="Mitros T."/>
            <person name="Mozaffari S.V."/>
            <person name="Suzuki Y."/>
            <person name="Haramoto Y."/>
            <person name="Yamamoto T.S."/>
            <person name="Takagi C."/>
            <person name="Heald R."/>
            <person name="Miller K."/>
            <person name="Haudenschild C."/>
            <person name="Kitzman J."/>
            <person name="Nakayama T."/>
            <person name="Izutsu Y."/>
            <person name="Robert J."/>
            <person name="Fortriede J."/>
            <person name="Burns K."/>
            <person name="Lotay V."/>
            <person name="Karimi K."/>
            <person name="Yasuoka Y."/>
            <person name="Dichmann D.S."/>
            <person name="Flajnik M.F."/>
            <person name="Houston D.W."/>
            <person name="Shendure J."/>
            <person name="DuPasquier L."/>
            <person name="Vize P.D."/>
            <person name="Zorn A.M."/>
            <person name="Ito M."/>
            <person name="Marcotte E.M."/>
            <person name="Wallingford J.B."/>
            <person name="Ito Y."/>
            <person name="Asashima M."/>
            <person name="Ueno N."/>
            <person name="Matsuda Y."/>
            <person name="Veenstra G.J."/>
            <person name="Fujiyama A."/>
            <person name="Harland R.M."/>
            <person name="Taira M."/>
            <person name="Rokhsar D.S."/>
        </authorList>
    </citation>
    <scope>NUCLEOTIDE SEQUENCE [LARGE SCALE GENOMIC DNA]</scope>
    <source>
        <strain evidence="2">J</strain>
    </source>
</reference>
<evidence type="ECO:0000313" key="2">
    <source>
        <dbReference type="Proteomes" id="UP000694892"/>
    </source>
</evidence>
<sequence length="84" mass="10174">MSSRQKRQHNQKRIALEQQLKQLQSKNKNSPSRKRSKQITEIKEELHQLDLQKMELCLRKLKIRSYYKINKIGEVLAKQLKIFK</sequence>
<proteinExistence type="predicted"/>
<name>A0A974DMA3_XENLA</name>